<dbReference type="RefSeq" id="WP_041343160.1">
    <property type="nucleotide sequence ID" value="NZ_CP007151.1"/>
</dbReference>
<sequence length="242" mass="27030">MAQEWSDYRDLQQRLAAGSAGASELEQALTGWFKRRIVVLPNSHATGDQSIRDMVNATPPGLDTHMMGMQNIKGTGLDFIYRWQAWDRHYQDGQQLLADDPARALAAARSLAAVEDFGWLDFDYMTPLLTRAAELPGNQTQAIQSELALIRSQLDQCCERLQRADATKRESSRGERLIDALEAVLDAGAAVRRRKRVGQIYRDLAGQRISHERAALELKQINRSQKGGWLKERLLRGGSGSG</sequence>
<organism evidence="1 2">
    <name type="scientific">Marinobacter similis</name>
    <dbReference type="NCBI Taxonomy" id="1420916"/>
    <lineage>
        <taxon>Bacteria</taxon>
        <taxon>Pseudomonadati</taxon>
        <taxon>Pseudomonadota</taxon>
        <taxon>Gammaproteobacteria</taxon>
        <taxon>Pseudomonadales</taxon>
        <taxon>Marinobacteraceae</taxon>
        <taxon>Marinobacter</taxon>
    </lineage>
</organism>
<accession>W5YUY3</accession>
<dbReference type="EMBL" id="CP007151">
    <property type="protein sequence ID" value="AHI30313.1"/>
    <property type="molecule type" value="Genomic_DNA"/>
</dbReference>
<proteinExistence type="predicted"/>
<dbReference type="HOGENOM" id="CLU_1146127_0_0_6"/>
<evidence type="ECO:0000313" key="1">
    <source>
        <dbReference type="EMBL" id="AHI30313.1"/>
    </source>
</evidence>
<evidence type="ECO:0000313" key="2">
    <source>
        <dbReference type="Proteomes" id="UP000061489"/>
    </source>
</evidence>
<dbReference type="STRING" id="1420916.AU14_18495"/>
<reference evidence="1 2" key="1">
    <citation type="journal article" date="2014" name="Genome Announc.">
        <title>Draft Genome Sequences of Marinobacter similis A3d10T and Marinobacter salarius R9SW1T.</title>
        <authorList>
            <person name="Ivanova E.P."/>
            <person name="Ng H.J."/>
            <person name="Webb H.K."/>
            <person name="Feng G."/>
            <person name="Oshima K."/>
            <person name="Hattori M."/>
            <person name="Ohkuma M."/>
            <person name="Sergeev A.F."/>
            <person name="Mikhailov V.V."/>
            <person name="Crawford R.J."/>
            <person name="Sawabe T."/>
        </authorList>
    </citation>
    <scope>NUCLEOTIDE SEQUENCE [LARGE SCALE GENOMIC DNA]</scope>
    <source>
        <strain evidence="1 2">A3d10</strain>
    </source>
</reference>
<dbReference type="Proteomes" id="UP000061489">
    <property type="component" value="Chromosome"/>
</dbReference>
<gene>
    <name evidence="1" type="ORF">AU14_18495</name>
</gene>
<dbReference type="AlphaFoldDB" id="W5YUY3"/>
<protein>
    <submittedName>
        <fullName evidence="1">Uncharacterized protein</fullName>
    </submittedName>
</protein>
<name>W5YUY3_9GAMM</name>
<dbReference type="KEGG" id="msx:AU14_18495"/>
<keyword evidence="2" id="KW-1185">Reference proteome</keyword>